<dbReference type="InterPro" id="IPR018244">
    <property type="entry name" value="Allrgn_V5/Tpx1_CS"/>
</dbReference>
<evidence type="ECO:0000313" key="3">
    <source>
        <dbReference type="EMBL" id="VDN53621.1"/>
    </source>
</evidence>
<evidence type="ECO:0000259" key="2">
    <source>
        <dbReference type="SMART" id="SM00198"/>
    </source>
</evidence>
<dbReference type="PRINTS" id="PR00837">
    <property type="entry name" value="V5TPXLIKE"/>
</dbReference>
<feature type="compositionally biased region" description="Acidic residues" evidence="1">
    <location>
        <begin position="332"/>
        <end position="347"/>
    </location>
</feature>
<dbReference type="InterPro" id="IPR035940">
    <property type="entry name" value="CAP_sf"/>
</dbReference>
<feature type="compositionally biased region" description="Acidic residues" evidence="1">
    <location>
        <begin position="402"/>
        <end position="427"/>
    </location>
</feature>
<sequence>MALKGNQKQYHPKAYKNTYRIEAMRVLHTIALLLFSLHFDKLTAISCRDSKITEEMRSDVLKEHNSLRSQLANGKIKAAGEKFMPRSSNMQKLVERAQKWAENCDFNHSSRDFRNFSGENLYARWENKEPTLDKKQFRDAIEGWWWEELKNMRPQSKMRGASLGGVITHFTQMAWAITSRLGCGIAKCLNNNGYPYMVHVVCHYDPRGNWDDEIYEEGAPCSKCSQYLGKTCNEQGLCASSSRSAPAEEKTNRQKKQSMKKINEESEKTFVKFVDNKTPHEDTDEAPEEISFDELEELPRDYEENKESNEMPTSEEEAPAEEAYEQLHELPYEELEEIPTDYEDYEVPYEKKRPVEEPSEELEEQTSAEETPEPEPLQEVSFEELDEAPSEYEDNGKPEEQTPNEESTEQPEQAEEFEEIPIEYENL</sequence>
<keyword evidence="5" id="KW-1185">Reference proteome</keyword>
<evidence type="ECO:0000256" key="1">
    <source>
        <dbReference type="SAM" id="MobiDB-lite"/>
    </source>
</evidence>
<dbReference type="InterPro" id="IPR002413">
    <property type="entry name" value="V5_allergen-like"/>
</dbReference>
<dbReference type="PANTHER" id="PTHR10334">
    <property type="entry name" value="CYSTEINE-RICH SECRETORY PROTEIN-RELATED"/>
    <property type="match status" value="1"/>
</dbReference>
<dbReference type="PRINTS" id="PR00838">
    <property type="entry name" value="V5ALLERGEN"/>
</dbReference>
<accession>A0A0N4UQ04</accession>
<dbReference type="PROSITE" id="PS01010">
    <property type="entry name" value="CRISP_2"/>
    <property type="match status" value="1"/>
</dbReference>
<protein>
    <submittedName>
        <fullName evidence="6">SCP domain-containing protein</fullName>
    </submittedName>
</protein>
<dbReference type="InterPro" id="IPR001283">
    <property type="entry name" value="CRISP-related"/>
</dbReference>
<dbReference type="STRING" id="318479.A0A0N4UQ04"/>
<dbReference type="Proteomes" id="UP000038040">
    <property type="component" value="Unplaced"/>
</dbReference>
<proteinExistence type="predicted"/>
<dbReference type="EMBL" id="UYYG01000154">
    <property type="protein sequence ID" value="VDN53621.1"/>
    <property type="molecule type" value="Genomic_DNA"/>
</dbReference>
<dbReference type="GO" id="GO:0005576">
    <property type="term" value="C:extracellular region"/>
    <property type="evidence" value="ECO:0007669"/>
    <property type="project" value="InterPro"/>
</dbReference>
<dbReference type="OrthoDB" id="5874910at2759"/>
<reference evidence="6" key="1">
    <citation type="submission" date="2017-02" db="UniProtKB">
        <authorList>
            <consortium name="WormBaseParasite"/>
        </authorList>
    </citation>
    <scope>IDENTIFICATION</scope>
</reference>
<dbReference type="Pfam" id="PF00188">
    <property type="entry name" value="CAP"/>
    <property type="match status" value="1"/>
</dbReference>
<dbReference type="WBParaSite" id="DME_0001006701-mRNA-1">
    <property type="protein sequence ID" value="DME_0001006701-mRNA-1"/>
    <property type="gene ID" value="DME_0001006701"/>
</dbReference>
<feature type="compositionally biased region" description="Basic and acidic residues" evidence="1">
    <location>
        <begin position="297"/>
        <end position="309"/>
    </location>
</feature>
<feature type="region of interest" description="Disordered" evidence="1">
    <location>
        <begin position="238"/>
        <end position="427"/>
    </location>
</feature>
<feature type="compositionally biased region" description="Acidic residues" evidence="1">
    <location>
        <begin position="282"/>
        <end position="296"/>
    </location>
</feature>
<feature type="domain" description="SCP" evidence="2">
    <location>
        <begin position="55"/>
        <end position="212"/>
    </location>
</feature>
<gene>
    <name evidence="3" type="ORF">DME_LOCUS3594</name>
</gene>
<dbReference type="Proteomes" id="UP000274756">
    <property type="component" value="Unassembled WGS sequence"/>
</dbReference>
<dbReference type="InterPro" id="IPR014044">
    <property type="entry name" value="CAP_dom"/>
</dbReference>
<dbReference type="SMART" id="SM00198">
    <property type="entry name" value="SCP"/>
    <property type="match status" value="1"/>
</dbReference>
<feature type="compositionally biased region" description="Acidic residues" evidence="1">
    <location>
        <begin position="381"/>
        <end position="393"/>
    </location>
</feature>
<name>A0A0N4UQ04_DRAME</name>
<feature type="compositionally biased region" description="Acidic residues" evidence="1">
    <location>
        <begin position="357"/>
        <end position="373"/>
    </location>
</feature>
<evidence type="ECO:0000313" key="5">
    <source>
        <dbReference type="Proteomes" id="UP000274756"/>
    </source>
</evidence>
<reference evidence="3 5" key="2">
    <citation type="submission" date="2018-11" db="EMBL/GenBank/DDBJ databases">
        <authorList>
            <consortium name="Pathogen Informatics"/>
        </authorList>
    </citation>
    <scope>NUCLEOTIDE SEQUENCE [LARGE SCALE GENOMIC DNA]</scope>
</reference>
<dbReference type="AlphaFoldDB" id="A0A0N4UQ04"/>
<evidence type="ECO:0000313" key="4">
    <source>
        <dbReference type="Proteomes" id="UP000038040"/>
    </source>
</evidence>
<dbReference type="Gene3D" id="3.40.33.10">
    <property type="entry name" value="CAP"/>
    <property type="match status" value="1"/>
</dbReference>
<organism evidence="4 6">
    <name type="scientific">Dracunculus medinensis</name>
    <name type="common">Guinea worm</name>
    <dbReference type="NCBI Taxonomy" id="318479"/>
    <lineage>
        <taxon>Eukaryota</taxon>
        <taxon>Metazoa</taxon>
        <taxon>Ecdysozoa</taxon>
        <taxon>Nematoda</taxon>
        <taxon>Chromadorea</taxon>
        <taxon>Rhabditida</taxon>
        <taxon>Spirurina</taxon>
        <taxon>Dracunculoidea</taxon>
        <taxon>Dracunculidae</taxon>
        <taxon>Dracunculus</taxon>
    </lineage>
</organism>
<feature type="compositionally biased region" description="Basic and acidic residues" evidence="1">
    <location>
        <begin position="261"/>
        <end position="281"/>
    </location>
</feature>
<dbReference type="CDD" id="cd05380">
    <property type="entry name" value="CAP_euk"/>
    <property type="match status" value="1"/>
</dbReference>
<evidence type="ECO:0000313" key="6">
    <source>
        <dbReference type="WBParaSite" id="DME_0001006701-mRNA-1"/>
    </source>
</evidence>
<dbReference type="SUPFAM" id="SSF55797">
    <property type="entry name" value="PR-1-like"/>
    <property type="match status" value="1"/>
</dbReference>
<feature type="compositionally biased region" description="Acidic residues" evidence="1">
    <location>
        <begin position="313"/>
        <end position="324"/>
    </location>
</feature>